<keyword evidence="3" id="KW-0804">Transcription</keyword>
<evidence type="ECO:0000256" key="2">
    <source>
        <dbReference type="ARBA" id="ARBA00023125"/>
    </source>
</evidence>
<gene>
    <name evidence="5" type="ORF">HMPREF0819_0246</name>
</gene>
<keyword evidence="1" id="KW-0805">Transcription regulation</keyword>
<dbReference type="SUPFAM" id="SSF46785">
    <property type="entry name" value="Winged helix' DNA-binding domain"/>
    <property type="match status" value="1"/>
</dbReference>
<name>E8JMM3_STREI</name>
<organism evidence="5 6">
    <name type="scientific">Streptococcus equinus ATCC 9812</name>
    <dbReference type="NCBI Taxonomy" id="525379"/>
    <lineage>
        <taxon>Bacteria</taxon>
        <taxon>Bacillati</taxon>
        <taxon>Bacillota</taxon>
        <taxon>Bacilli</taxon>
        <taxon>Lactobacillales</taxon>
        <taxon>Streptococcaceae</taxon>
        <taxon>Streptococcus</taxon>
    </lineage>
</organism>
<keyword evidence="2" id="KW-0238">DNA-binding</keyword>
<dbReference type="PROSITE" id="PS50995">
    <property type="entry name" value="HTH_MARR_2"/>
    <property type="match status" value="1"/>
</dbReference>
<dbReference type="eggNOG" id="COG1846">
    <property type="taxonomic scope" value="Bacteria"/>
</dbReference>
<dbReference type="InterPro" id="IPR000835">
    <property type="entry name" value="HTH_MarR-typ"/>
</dbReference>
<dbReference type="Proteomes" id="UP000005699">
    <property type="component" value="Unassembled WGS sequence"/>
</dbReference>
<evidence type="ECO:0000313" key="5">
    <source>
        <dbReference type="EMBL" id="EFW89638.1"/>
    </source>
</evidence>
<dbReference type="HOGENOM" id="CLU_083287_29_2_9"/>
<dbReference type="PRINTS" id="PR00598">
    <property type="entry name" value="HTHMARR"/>
</dbReference>
<feature type="domain" description="HTH marR-type" evidence="4">
    <location>
        <begin position="19"/>
        <end position="152"/>
    </location>
</feature>
<dbReference type="SMART" id="SM00347">
    <property type="entry name" value="HTH_MARR"/>
    <property type="match status" value="1"/>
</dbReference>
<protein>
    <submittedName>
        <fullName evidence="5">Transcriptional regulator, MarR family</fullName>
    </submittedName>
</protein>
<dbReference type="InterPro" id="IPR036390">
    <property type="entry name" value="WH_DNA-bd_sf"/>
</dbReference>
<reference evidence="5 6" key="1">
    <citation type="submission" date="2010-12" db="EMBL/GenBank/DDBJ databases">
        <authorList>
            <person name="Muzny D."/>
            <person name="Qin X."/>
            <person name="Deng J."/>
            <person name="Jiang H."/>
            <person name="Liu Y."/>
            <person name="Qu J."/>
            <person name="Song X.-Z."/>
            <person name="Zhang L."/>
            <person name="Thornton R."/>
            <person name="Coyle M."/>
            <person name="Francisco L."/>
            <person name="Jackson L."/>
            <person name="Javaid M."/>
            <person name="Korchina V."/>
            <person name="Kovar C."/>
            <person name="Mata R."/>
            <person name="Mathew T."/>
            <person name="Ngo R."/>
            <person name="Nguyen L."/>
            <person name="Nguyen N."/>
            <person name="Okwuonu G."/>
            <person name="Ongeri F."/>
            <person name="Pham C."/>
            <person name="Simmons D."/>
            <person name="Wilczek-Boney K."/>
            <person name="Hale W."/>
            <person name="Jakkamsetti A."/>
            <person name="Pham P."/>
            <person name="Ruth R."/>
            <person name="San Lucas F."/>
            <person name="Warren J."/>
            <person name="Zhang J."/>
            <person name="Zhao Z."/>
            <person name="Zhou C."/>
            <person name="Zhu D."/>
            <person name="Lee S."/>
            <person name="Bess C."/>
            <person name="Blankenburg K."/>
            <person name="Forbes L."/>
            <person name="Fu Q."/>
            <person name="Gubbala S."/>
            <person name="Hirani K."/>
            <person name="Jayaseelan J.C."/>
            <person name="Lara F."/>
            <person name="Munidasa M."/>
            <person name="Palculict T."/>
            <person name="Patil S."/>
            <person name="Pu L.-L."/>
            <person name="Saada N."/>
            <person name="Tang L."/>
            <person name="Weissenberger G."/>
            <person name="Zhu Y."/>
            <person name="Hemphill L."/>
            <person name="Shang Y."/>
            <person name="Youmans B."/>
            <person name="Ayvaz T."/>
            <person name="Ross M."/>
            <person name="Santibanez J."/>
            <person name="Aqrawi P."/>
            <person name="Gross S."/>
            <person name="Joshi V."/>
            <person name="Fowler G."/>
            <person name="Nazareth L."/>
            <person name="Reid J."/>
            <person name="Worley K."/>
            <person name="Petrosino J."/>
            <person name="Highlander S."/>
            <person name="Gibbs R."/>
        </authorList>
    </citation>
    <scope>NUCLEOTIDE SEQUENCE [LARGE SCALE GENOMIC DNA]</scope>
    <source>
        <strain evidence="5 6">ATCC 9812</strain>
    </source>
</reference>
<evidence type="ECO:0000256" key="3">
    <source>
        <dbReference type="ARBA" id="ARBA00023163"/>
    </source>
</evidence>
<dbReference type="PROSITE" id="PS01117">
    <property type="entry name" value="HTH_MARR_1"/>
    <property type="match status" value="1"/>
</dbReference>
<dbReference type="InterPro" id="IPR036388">
    <property type="entry name" value="WH-like_DNA-bd_sf"/>
</dbReference>
<dbReference type="EMBL" id="AEVB01000006">
    <property type="protein sequence ID" value="EFW89638.1"/>
    <property type="molecule type" value="Genomic_DNA"/>
</dbReference>
<evidence type="ECO:0000259" key="4">
    <source>
        <dbReference type="PROSITE" id="PS50995"/>
    </source>
</evidence>
<evidence type="ECO:0000313" key="6">
    <source>
        <dbReference type="Proteomes" id="UP000005699"/>
    </source>
</evidence>
<dbReference type="Pfam" id="PF12802">
    <property type="entry name" value="MarR_2"/>
    <property type="match status" value="1"/>
</dbReference>
<dbReference type="GO" id="GO:0003700">
    <property type="term" value="F:DNA-binding transcription factor activity"/>
    <property type="evidence" value="ECO:0007669"/>
    <property type="project" value="InterPro"/>
</dbReference>
<dbReference type="PANTHER" id="PTHR42756:SF1">
    <property type="entry name" value="TRANSCRIPTIONAL REPRESSOR OF EMRAB OPERON"/>
    <property type="match status" value="1"/>
</dbReference>
<sequence length="162" mass="19023">MAFFEIAFLLLEVTMNPKNAPYGWLVKRIAHRLEQNMNNFLKPYNITIMQSWVLLYLKDTKACCTYKELEKTFEVSQPTMVGIISRLEQKDLVNSVQDEKDKRIKKVHITDKGIEVIILVCDHLKESEDDIISGFFDNEKETFHSLLERAYYNVVERGDKND</sequence>
<accession>E8JMM3</accession>
<evidence type="ECO:0000256" key="1">
    <source>
        <dbReference type="ARBA" id="ARBA00023015"/>
    </source>
</evidence>
<dbReference type="Gene3D" id="1.10.10.10">
    <property type="entry name" value="Winged helix-like DNA-binding domain superfamily/Winged helix DNA-binding domain"/>
    <property type="match status" value="1"/>
</dbReference>
<proteinExistence type="predicted"/>
<dbReference type="InterPro" id="IPR023187">
    <property type="entry name" value="Tscrpt_reg_MarR-type_CS"/>
</dbReference>
<dbReference type="GO" id="GO:0003677">
    <property type="term" value="F:DNA binding"/>
    <property type="evidence" value="ECO:0007669"/>
    <property type="project" value="UniProtKB-KW"/>
</dbReference>
<comment type="caution">
    <text evidence="5">The sequence shown here is derived from an EMBL/GenBank/DDBJ whole genome shotgun (WGS) entry which is preliminary data.</text>
</comment>
<dbReference type="PANTHER" id="PTHR42756">
    <property type="entry name" value="TRANSCRIPTIONAL REGULATOR, MARR"/>
    <property type="match status" value="1"/>
</dbReference>
<dbReference type="AlphaFoldDB" id="E8JMM3"/>